<dbReference type="Gene3D" id="2.60.40.420">
    <property type="entry name" value="Cupredoxins - blue copper proteins"/>
    <property type="match status" value="1"/>
</dbReference>
<dbReference type="InterPro" id="IPR039391">
    <property type="entry name" value="Phytocyanin-like"/>
</dbReference>
<comment type="caution">
    <text evidence="3">The sequence shown here is derived from an EMBL/GenBank/DDBJ whole genome shotgun (WGS) entry which is preliminary data.</text>
</comment>
<dbReference type="GO" id="GO:0009055">
    <property type="term" value="F:electron transfer activity"/>
    <property type="evidence" value="ECO:0007669"/>
    <property type="project" value="InterPro"/>
</dbReference>
<protein>
    <recommendedName>
        <fullName evidence="2">Phytocyanin domain-containing protein</fullName>
    </recommendedName>
</protein>
<dbReference type="EMBL" id="JAAMPC010000005">
    <property type="protein sequence ID" value="KAG2312766.1"/>
    <property type="molecule type" value="Genomic_DNA"/>
</dbReference>
<evidence type="ECO:0000256" key="1">
    <source>
        <dbReference type="SAM" id="SignalP"/>
    </source>
</evidence>
<dbReference type="InterPro" id="IPR003245">
    <property type="entry name" value="Phytocyanin_dom"/>
</dbReference>
<dbReference type="InterPro" id="IPR041844">
    <property type="entry name" value="Plantacyanin"/>
</dbReference>
<dbReference type="OrthoDB" id="1934652at2759"/>
<gene>
    <name evidence="3" type="ORF">Bca52824_024323</name>
</gene>
<dbReference type="GO" id="GO:0005886">
    <property type="term" value="C:plasma membrane"/>
    <property type="evidence" value="ECO:0007669"/>
    <property type="project" value="TreeGrafter"/>
</dbReference>
<name>A0A8X7VK27_BRACI</name>
<sequence>MVIIMMILCLFRANNVIHARTPATYQVGGMYGWDTIIPMDSWARGKIFYAGDILEFKYNYLTSNLVVVNRTGYETCIANENAKEYTSGDDRISLPYGLSYYIGTFDANDCSAGLKMAIRAN</sequence>
<keyword evidence="1" id="KW-0732">Signal</keyword>
<dbReference type="InterPro" id="IPR008972">
    <property type="entry name" value="Cupredoxin"/>
</dbReference>
<proteinExistence type="predicted"/>
<dbReference type="PANTHER" id="PTHR33021:SF485">
    <property type="entry name" value="PHYTOCYANIN DOMAIN-CONTAINING PROTEIN"/>
    <property type="match status" value="1"/>
</dbReference>
<dbReference type="CDD" id="cd11013">
    <property type="entry name" value="Plantacyanin"/>
    <property type="match status" value="1"/>
</dbReference>
<evidence type="ECO:0000259" key="2">
    <source>
        <dbReference type="PROSITE" id="PS51485"/>
    </source>
</evidence>
<keyword evidence="4" id="KW-1185">Reference proteome</keyword>
<accession>A0A8X7VK27</accession>
<feature type="signal peptide" evidence="1">
    <location>
        <begin position="1"/>
        <end position="19"/>
    </location>
</feature>
<dbReference type="SUPFAM" id="SSF49503">
    <property type="entry name" value="Cupredoxins"/>
    <property type="match status" value="1"/>
</dbReference>
<feature type="chain" id="PRO_5036476006" description="Phytocyanin domain-containing protein" evidence="1">
    <location>
        <begin position="20"/>
        <end position="121"/>
    </location>
</feature>
<dbReference type="Proteomes" id="UP000886595">
    <property type="component" value="Unassembled WGS sequence"/>
</dbReference>
<organism evidence="3 4">
    <name type="scientific">Brassica carinata</name>
    <name type="common">Ethiopian mustard</name>
    <name type="synonym">Abyssinian cabbage</name>
    <dbReference type="NCBI Taxonomy" id="52824"/>
    <lineage>
        <taxon>Eukaryota</taxon>
        <taxon>Viridiplantae</taxon>
        <taxon>Streptophyta</taxon>
        <taxon>Embryophyta</taxon>
        <taxon>Tracheophyta</taxon>
        <taxon>Spermatophyta</taxon>
        <taxon>Magnoliopsida</taxon>
        <taxon>eudicotyledons</taxon>
        <taxon>Gunneridae</taxon>
        <taxon>Pentapetalae</taxon>
        <taxon>rosids</taxon>
        <taxon>malvids</taxon>
        <taxon>Brassicales</taxon>
        <taxon>Brassicaceae</taxon>
        <taxon>Brassiceae</taxon>
        <taxon>Brassica</taxon>
    </lineage>
</organism>
<dbReference type="PANTHER" id="PTHR33021">
    <property type="entry name" value="BLUE COPPER PROTEIN"/>
    <property type="match status" value="1"/>
</dbReference>
<evidence type="ECO:0000313" key="3">
    <source>
        <dbReference type="EMBL" id="KAG2312766.1"/>
    </source>
</evidence>
<evidence type="ECO:0000313" key="4">
    <source>
        <dbReference type="Proteomes" id="UP000886595"/>
    </source>
</evidence>
<reference evidence="3 4" key="1">
    <citation type="submission" date="2020-02" db="EMBL/GenBank/DDBJ databases">
        <authorList>
            <person name="Ma Q."/>
            <person name="Huang Y."/>
            <person name="Song X."/>
            <person name="Pei D."/>
        </authorList>
    </citation>
    <scope>NUCLEOTIDE SEQUENCE [LARGE SCALE GENOMIC DNA]</scope>
    <source>
        <strain evidence="3">Sxm20200214</strain>
        <tissue evidence="3">Leaf</tissue>
    </source>
</reference>
<dbReference type="AlphaFoldDB" id="A0A8X7VK27"/>
<dbReference type="Pfam" id="PF02298">
    <property type="entry name" value="Cu_bind_like"/>
    <property type="match status" value="1"/>
</dbReference>
<dbReference type="PROSITE" id="PS51485">
    <property type="entry name" value="PHYTOCYANIN"/>
    <property type="match status" value="1"/>
</dbReference>
<feature type="domain" description="Phytocyanin" evidence="2">
    <location>
        <begin position="23"/>
        <end position="121"/>
    </location>
</feature>